<feature type="region of interest" description="Disordered" evidence="1">
    <location>
        <begin position="215"/>
        <end position="316"/>
    </location>
</feature>
<keyword evidence="4" id="KW-1185">Reference proteome</keyword>
<reference evidence="3" key="1">
    <citation type="submission" date="2021-05" db="EMBL/GenBank/DDBJ databases">
        <authorList>
            <person name="Arsene-Ploetze F."/>
        </authorList>
    </citation>
    <scope>NUCLEOTIDE SEQUENCE</scope>
    <source>
        <strain evidence="3">DSM 42138</strain>
    </source>
</reference>
<dbReference type="PRINTS" id="PR01217">
    <property type="entry name" value="PRICHEXTENSN"/>
</dbReference>
<keyword evidence="2" id="KW-0472">Membrane</keyword>
<evidence type="ECO:0000256" key="1">
    <source>
        <dbReference type="SAM" id="MobiDB-lite"/>
    </source>
</evidence>
<feature type="region of interest" description="Disordered" evidence="1">
    <location>
        <begin position="1"/>
        <end position="31"/>
    </location>
</feature>
<name>A0A9W4GTR2_9ACTN</name>
<comment type="caution">
    <text evidence="3">The sequence shown here is derived from an EMBL/GenBank/DDBJ whole genome shotgun (WGS) entry which is preliminary data.</text>
</comment>
<gene>
    <name evidence="3" type="ORF">SCOCK_30155</name>
</gene>
<dbReference type="EMBL" id="CAJSLV010000059">
    <property type="protein sequence ID" value="CAG6394922.1"/>
    <property type="molecule type" value="Genomic_DNA"/>
</dbReference>
<dbReference type="AlphaFoldDB" id="A0A9W4GTR2"/>
<dbReference type="Proteomes" id="UP001152519">
    <property type="component" value="Unassembled WGS sequence"/>
</dbReference>
<evidence type="ECO:0000313" key="3">
    <source>
        <dbReference type="EMBL" id="CAG6394922.1"/>
    </source>
</evidence>
<sequence length="316" mass="32201">MGEARGGDGHPAETGRTEHVQPPHGGWTAPEKQAAAGRREGRLDLNVPQVAGSAVAAVVAAKLASNLGVYGTIVGAGVVSVLGTCGGSILQHFFRRTGRQVQEVAVQARPGVRRIREQAWSRTDAARAADRTDRTDGTDRTDRTRVLPEPEPEPAGTAPPAGFGDGYGEATSYRARRRNWKRPAVAVALAFGLTMGGITAYEAVAGENISGNGHGTTIGNAVTGHDSPHSGGTEPTPSPAPGTGGPQERDSGGRPDPATTPSHPRSTPTPSTGATRPTPTPTPTRTTPEPTPTTPTPTPTPSDGGTGDATPTAPAG</sequence>
<dbReference type="RefSeq" id="WP_251491732.1">
    <property type="nucleotide sequence ID" value="NZ_CAJSLV010000059.1"/>
</dbReference>
<proteinExistence type="predicted"/>
<keyword evidence="2" id="KW-0812">Transmembrane</keyword>
<feature type="compositionally biased region" description="Basic and acidic residues" evidence="1">
    <location>
        <begin position="120"/>
        <end position="148"/>
    </location>
</feature>
<feature type="transmembrane region" description="Helical" evidence="2">
    <location>
        <begin position="184"/>
        <end position="204"/>
    </location>
</feature>
<evidence type="ECO:0000313" key="4">
    <source>
        <dbReference type="Proteomes" id="UP001152519"/>
    </source>
</evidence>
<feature type="transmembrane region" description="Helical" evidence="2">
    <location>
        <begin position="67"/>
        <end position="90"/>
    </location>
</feature>
<organism evidence="3 4">
    <name type="scientific">Actinacidiphila cocklensis</name>
    <dbReference type="NCBI Taxonomy" id="887465"/>
    <lineage>
        <taxon>Bacteria</taxon>
        <taxon>Bacillati</taxon>
        <taxon>Actinomycetota</taxon>
        <taxon>Actinomycetes</taxon>
        <taxon>Kitasatosporales</taxon>
        <taxon>Streptomycetaceae</taxon>
        <taxon>Actinacidiphila</taxon>
    </lineage>
</organism>
<evidence type="ECO:0000256" key="2">
    <source>
        <dbReference type="SAM" id="Phobius"/>
    </source>
</evidence>
<protein>
    <submittedName>
        <fullName evidence="3">Uncharacterized protein</fullName>
    </submittedName>
</protein>
<feature type="compositionally biased region" description="Low complexity" evidence="1">
    <location>
        <begin position="257"/>
        <end position="288"/>
    </location>
</feature>
<feature type="compositionally biased region" description="Basic and acidic residues" evidence="1">
    <location>
        <begin position="1"/>
        <end position="21"/>
    </location>
</feature>
<feature type="region of interest" description="Disordered" evidence="1">
    <location>
        <begin position="120"/>
        <end position="169"/>
    </location>
</feature>
<accession>A0A9W4GTR2</accession>
<feature type="compositionally biased region" description="Pro residues" evidence="1">
    <location>
        <begin position="289"/>
        <end position="300"/>
    </location>
</feature>
<keyword evidence="2" id="KW-1133">Transmembrane helix</keyword>